<reference evidence="1 2" key="1">
    <citation type="submission" date="2013-11" db="EMBL/GenBank/DDBJ databases">
        <title>Opisthorchis viverrini - life in the bile duct.</title>
        <authorList>
            <person name="Young N.D."/>
            <person name="Nagarajan N."/>
            <person name="Lin S.J."/>
            <person name="Korhonen P.K."/>
            <person name="Jex A.R."/>
            <person name="Hall R.S."/>
            <person name="Safavi-Hemami H."/>
            <person name="Kaewkong W."/>
            <person name="Bertrand D."/>
            <person name="Gao S."/>
            <person name="Seet Q."/>
            <person name="Wongkham S."/>
            <person name="Teh B.T."/>
            <person name="Wongkham C."/>
            <person name="Intapan P.M."/>
            <person name="Maleewong W."/>
            <person name="Yang X."/>
            <person name="Hu M."/>
            <person name="Wang Z."/>
            <person name="Hofmann A."/>
            <person name="Sternberg P.W."/>
            <person name="Tan P."/>
            <person name="Wang J."/>
            <person name="Gasser R.B."/>
        </authorList>
    </citation>
    <scope>NUCLEOTIDE SEQUENCE [LARGE SCALE GENOMIC DNA]</scope>
</reference>
<dbReference type="GeneID" id="20321330"/>
<dbReference type="AlphaFoldDB" id="A0A074ZI03"/>
<organism evidence="1 2">
    <name type="scientific">Opisthorchis viverrini</name>
    <name type="common">Southeast Asian liver fluke</name>
    <dbReference type="NCBI Taxonomy" id="6198"/>
    <lineage>
        <taxon>Eukaryota</taxon>
        <taxon>Metazoa</taxon>
        <taxon>Spiralia</taxon>
        <taxon>Lophotrochozoa</taxon>
        <taxon>Platyhelminthes</taxon>
        <taxon>Trematoda</taxon>
        <taxon>Digenea</taxon>
        <taxon>Opisthorchiida</taxon>
        <taxon>Opisthorchiata</taxon>
        <taxon>Opisthorchiidae</taxon>
        <taxon>Opisthorchis</taxon>
    </lineage>
</organism>
<dbReference type="Proteomes" id="UP000054324">
    <property type="component" value="Unassembled WGS sequence"/>
</dbReference>
<dbReference type="RefSeq" id="XP_009170859.1">
    <property type="nucleotide sequence ID" value="XM_009172595.1"/>
</dbReference>
<evidence type="ECO:0000313" key="2">
    <source>
        <dbReference type="Proteomes" id="UP000054324"/>
    </source>
</evidence>
<dbReference type="CTD" id="20321330"/>
<keyword evidence="2" id="KW-1185">Reference proteome</keyword>
<sequence>MFWPQQSSEKQMSACRRQVFLKLKGVLLIRESMKDIAGVNELKLHGSLTFSVNMEMRYAVLQRRKIIIINEGLRRISSYNQISLWISALKFKVRTIFFWTRSCGSSSWLLIVCGVDVSLDRTSRDQFKSAWCMVSKACSLSVISAEYDAISLGLGLFRLPLRDTFCLKTTLSYDRFMMLGTSIHMSVHTS</sequence>
<gene>
    <name evidence="1" type="ORF">T265_07151</name>
</gene>
<protein>
    <submittedName>
        <fullName evidence="1">Uncharacterized protein</fullName>
    </submittedName>
</protein>
<accession>A0A074ZI03</accession>
<dbReference type="EMBL" id="KL596778">
    <property type="protein sequence ID" value="KER25412.1"/>
    <property type="molecule type" value="Genomic_DNA"/>
</dbReference>
<name>A0A074ZI03_OPIVI</name>
<proteinExistence type="predicted"/>
<dbReference type="KEGG" id="ovi:T265_07151"/>
<evidence type="ECO:0000313" key="1">
    <source>
        <dbReference type="EMBL" id="KER25412.1"/>
    </source>
</evidence>